<reference evidence="2 3" key="1">
    <citation type="submission" date="2019-10" db="EMBL/GenBank/DDBJ databases">
        <title>Gracilibacillus salitolerans sp. nov., a moderate halophile isolated from a saline soil in northwest China.</title>
        <authorList>
            <person name="Gan L."/>
        </authorList>
    </citation>
    <scope>NUCLEOTIDE SEQUENCE [LARGE SCALE GENOMIC DNA]</scope>
    <source>
        <strain evidence="2 3">TP2-8</strain>
    </source>
</reference>
<accession>A0A6N7R0V1</accession>
<organism evidence="2 3">
    <name type="scientific">Gracilibacillus thailandensis</name>
    <dbReference type="NCBI Taxonomy" id="563735"/>
    <lineage>
        <taxon>Bacteria</taxon>
        <taxon>Bacillati</taxon>
        <taxon>Bacillota</taxon>
        <taxon>Bacilli</taxon>
        <taxon>Bacillales</taxon>
        <taxon>Bacillaceae</taxon>
        <taxon>Gracilibacillus</taxon>
    </lineage>
</organism>
<sequence length="743" mass="85973">MSTNSSKYVRGRKFLVRETQSRIDIKGTFYNFLIQKNNYDKVYLDCIESTVSNLVQQQTSANKPGMLLGKIQSGKTRTFLGIMGLAYDNGYDAVVILTKGTKALVKQTIARLHQEFDGMLVRDNMRVYDIMTMPGNLSKWELHKKLAIVVKKETRNMDKLQQALFETYPQLKNKHILFIDDEADFASVSYENNTEKNIIEMRVIASKIDNIRANVAKGSYLQVTATPYSLYLQPEERRKNDFVKFEPVRPAFTTLVPIHDQYIGGNFYFDEAENPTSPAYYLYQEIKENDLAVMKKMDLRRVRKENVLAQNNLANVNKAVINFIVGSCIRRWQQHYLKEKQEKYAMVVHTERGKKAHDWQQQLIHRIIADLTKLAKSNDDLFTERIEESYHHLMKSVRLVDMPEPSFAEILKEVNEAFMEEMVIVSTVNSDKEVEELLDFTGQLQLRTPMNIFIGGQILDRGVTISNLTGFFYGRNPKSFQQDTVLQHSRMYGARSMEDMAVTRFYTTRNIYQVMERIHEFDTELREAFKKGHDQGVVFIQKDASNQIVPCSPNKILLSNIVTLKPHKRMLPVGFQTGYKTYISKPVEKISVILRETKKTSPGITDDAFLAPSNIVKEILSLIHATLQMEEGYEWDLQEYFSILDYITLDMEEKYVWLIVREGRNIKRIDSEGRFENAPDTPSGNKGELKVARELATDHPAIILLKQLGLEENGWRGTPFWWPIMVTPLHMDSTVYAKETIKQ</sequence>
<gene>
    <name evidence="2" type="ORF">GH885_05955</name>
</gene>
<evidence type="ECO:0000259" key="1">
    <source>
        <dbReference type="Pfam" id="PF10593"/>
    </source>
</evidence>
<evidence type="ECO:0000313" key="3">
    <source>
        <dbReference type="Proteomes" id="UP000435187"/>
    </source>
</evidence>
<feature type="domain" description="Putative endonuclease Z1" evidence="1">
    <location>
        <begin position="316"/>
        <end position="535"/>
    </location>
</feature>
<dbReference type="AlphaFoldDB" id="A0A6N7R0V1"/>
<dbReference type="EMBL" id="WJEE01000009">
    <property type="protein sequence ID" value="MRI65889.1"/>
    <property type="molecule type" value="Genomic_DNA"/>
</dbReference>
<dbReference type="Proteomes" id="UP000435187">
    <property type="component" value="Unassembled WGS sequence"/>
</dbReference>
<comment type="caution">
    <text evidence="2">The sequence shown here is derived from an EMBL/GenBank/DDBJ whole genome shotgun (WGS) entry which is preliminary data.</text>
</comment>
<keyword evidence="3" id="KW-1185">Reference proteome</keyword>
<name>A0A6N7R0V1_9BACI</name>
<dbReference type="InterPro" id="IPR018310">
    <property type="entry name" value="Put_endonuclease_Z1-dom"/>
</dbReference>
<dbReference type="Pfam" id="PF10593">
    <property type="entry name" value="Z1"/>
    <property type="match status" value="1"/>
</dbReference>
<proteinExistence type="predicted"/>
<evidence type="ECO:0000313" key="2">
    <source>
        <dbReference type="EMBL" id="MRI65889.1"/>
    </source>
</evidence>
<protein>
    <recommendedName>
        <fullName evidence="1">Putative endonuclease Z1 domain-containing protein</fullName>
    </recommendedName>
</protein>